<dbReference type="Pfam" id="PF02535">
    <property type="entry name" value="Zip"/>
    <property type="match status" value="1"/>
</dbReference>
<dbReference type="EMBL" id="JH159153">
    <property type="protein sequence ID" value="EGZ20664.1"/>
    <property type="molecule type" value="Genomic_DNA"/>
</dbReference>
<keyword evidence="3 6" id="KW-1133">Transmembrane helix</keyword>
<dbReference type="STRING" id="1094619.G4ZBQ0"/>
<evidence type="ECO:0000256" key="3">
    <source>
        <dbReference type="ARBA" id="ARBA00022989"/>
    </source>
</evidence>
<dbReference type="KEGG" id="psoj:PHYSODRAFT_496973"/>
<feature type="region of interest" description="Disordered" evidence="5">
    <location>
        <begin position="154"/>
        <end position="178"/>
    </location>
</feature>
<dbReference type="FunCoup" id="G4ZBQ0">
    <property type="interactions" value="2"/>
</dbReference>
<sequence>MDPVDEFKLAAALFIWALGLVGGVAPLLSSQRVSKRASSVLNMVAAGIFLASSCMHLLPDAQNNAALTEWGCEHTAEVFLAVRTRYDGDNTRCFKWANFFYGCGFLMVLLIEVLAHALQRHYGKVHGHGHSHGTEQERDALLAIEVTRAAEVNSLPKSNGHSHGGHSHGHSHGRVETGAYGTQGEATELTVHGEDIKEEPHSHIHGIVKGNPILALVVFIALSFHSVMEGMGMGASSSPAWDILVAILAHKSLAAFALALEFLHHNVSRKQLLSSVAVFSLMTPTGILFGRLLVDTNHATPAGGVCAAFAGGTFLFVAIMEIIPQELQDPRYQLEKCSALLAGYGAMGVLSLWT</sequence>
<feature type="transmembrane region" description="Helical" evidence="6">
    <location>
        <begin position="40"/>
        <end position="58"/>
    </location>
</feature>
<feature type="transmembrane region" description="Helical" evidence="6">
    <location>
        <begin position="210"/>
        <end position="228"/>
    </location>
</feature>
<keyword evidence="2 6" id="KW-0812">Transmembrane</keyword>
<feature type="transmembrane region" description="Helical" evidence="6">
    <location>
        <begin position="300"/>
        <end position="322"/>
    </location>
</feature>
<evidence type="ECO:0000256" key="6">
    <source>
        <dbReference type="SAM" id="Phobius"/>
    </source>
</evidence>
<proteinExistence type="predicted"/>
<gene>
    <name evidence="7" type="ORF">PHYSODRAFT_496973</name>
</gene>
<evidence type="ECO:0000313" key="8">
    <source>
        <dbReference type="Proteomes" id="UP000002640"/>
    </source>
</evidence>
<dbReference type="PANTHER" id="PTHR11040:SF140">
    <property type="entry name" value="ZRT (ZRT), IRT- (IRT-) LIKE PROTEIN TRANSPORTER"/>
    <property type="match status" value="1"/>
</dbReference>
<feature type="transmembrane region" description="Helical" evidence="6">
    <location>
        <begin position="240"/>
        <end position="260"/>
    </location>
</feature>
<dbReference type="RefSeq" id="XP_009523381.1">
    <property type="nucleotide sequence ID" value="XM_009525086.1"/>
</dbReference>
<evidence type="ECO:0000256" key="4">
    <source>
        <dbReference type="ARBA" id="ARBA00023136"/>
    </source>
</evidence>
<dbReference type="InterPro" id="IPR003689">
    <property type="entry name" value="ZIP"/>
</dbReference>
<evidence type="ECO:0000313" key="7">
    <source>
        <dbReference type="EMBL" id="EGZ20664.1"/>
    </source>
</evidence>
<dbReference type="PANTHER" id="PTHR11040">
    <property type="entry name" value="ZINC/IRON TRANSPORTER"/>
    <property type="match status" value="1"/>
</dbReference>
<dbReference type="Proteomes" id="UP000002640">
    <property type="component" value="Unassembled WGS sequence"/>
</dbReference>
<accession>G4ZBQ0</accession>
<name>G4ZBQ0_PHYSP</name>
<reference evidence="7 8" key="1">
    <citation type="journal article" date="2006" name="Science">
        <title>Phytophthora genome sequences uncover evolutionary origins and mechanisms of pathogenesis.</title>
        <authorList>
            <person name="Tyler B.M."/>
            <person name="Tripathy S."/>
            <person name="Zhang X."/>
            <person name="Dehal P."/>
            <person name="Jiang R.H."/>
            <person name="Aerts A."/>
            <person name="Arredondo F.D."/>
            <person name="Baxter L."/>
            <person name="Bensasson D."/>
            <person name="Beynon J.L."/>
            <person name="Chapman J."/>
            <person name="Damasceno C.M."/>
            <person name="Dorrance A.E."/>
            <person name="Dou D."/>
            <person name="Dickerman A.W."/>
            <person name="Dubchak I.L."/>
            <person name="Garbelotto M."/>
            <person name="Gijzen M."/>
            <person name="Gordon S.G."/>
            <person name="Govers F."/>
            <person name="Grunwald N.J."/>
            <person name="Huang W."/>
            <person name="Ivors K.L."/>
            <person name="Jones R.W."/>
            <person name="Kamoun S."/>
            <person name="Krampis K."/>
            <person name="Lamour K.H."/>
            <person name="Lee M.K."/>
            <person name="McDonald W.H."/>
            <person name="Medina M."/>
            <person name="Meijer H.J."/>
            <person name="Nordberg E.K."/>
            <person name="Maclean D.J."/>
            <person name="Ospina-Giraldo M.D."/>
            <person name="Morris P.F."/>
            <person name="Phuntumart V."/>
            <person name="Putnam N.H."/>
            <person name="Rash S."/>
            <person name="Rose J.K."/>
            <person name="Sakihama Y."/>
            <person name="Salamov A.A."/>
            <person name="Savidor A."/>
            <person name="Scheuring C.F."/>
            <person name="Smith B.M."/>
            <person name="Sobral B.W."/>
            <person name="Terry A."/>
            <person name="Torto-Alalibo T.A."/>
            <person name="Win J."/>
            <person name="Xu Z."/>
            <person name="Zhang H."/>
            <person name="Grigoriev I.V."/>
            <person name="Rokhsar D.S."/>
            <person name="Boore J.L."/>
        </authorList>
    </citation>
    <scope>NUCLEOTIDE SEQUENCE [LARGE SCALE GENOMIC DNA]</scope>
    <source>
        <strain evidence="7 8">P6497</strain>
    </source>
</reference>
<keyword evidence="8" id="KW-1185">Reference proteome</keyword>
<evidence type="ECO:0000256" key="5">
    <source>
        <dbReference type="SAM" id="MobiDB-lite"/>
    </source>
</evidence>
<dbReference type="GO" id="GO:0016020">
    <property type="term" value="C:membrane"/>
    <property type="evidence" value="ECO:0007669"/>
    <property type="project" value="UniProtKB-SubCell"/>
</dbReference>
<dbReference type="AlphaFoldDB" id="G4ZBQ0"/>
<protein>
    <submittedName>
        <fullName evidence="7">Uncharacterized protein</fullName>
    </submittedName>
</protein>
<feature type="transmembrane region" description="Helical" evidence="6">
    <location>
        <begin position="6"/>
        <end position="28"/>
    </location>
</feature>
<comment type="subcellular location">
    <subcellularLocation>
        <location evidence="1">Membrane</location>
        <topology evidence="1">Multi-pass membrane protein</topology>
    </subcellularLocation>
</comment>
<dbReference type="OMA" id="CVNASKT"/>
<keyword evidence="4 6" id="KW-0472">Membrane</keyword>
<dbReference type="GeneID" id="20657383"/>
<dbReference type="InParanoid" id="G4ZBQ0"/>
<dbReference type="GO" id="GO:0005385">
    <property type="term" value="F:zinc ion transmembrane transporter activity"/>
    <property type="evidence" value="ECO:0007669"/>
    <property type="project" value="TreeGrafter"/>
</dbReference>
<feature type="compositionally biased region" description="Basic residues" evidence="5">
    <location>
        <begin position="163"/>
        <end position="172"/>
    </location>
</feature>
<evidence type="ECO:0000256" key="1">
    <source>
        <dbReference type="ARBA" id="ARBA00004141"/>
    </source>
</evidence>
<organism evidence="7 8">
    <name type="scientific">Phytophthora sojae (strain P6497)</name>
    <name type="common">Soybean stem and root rot agent</name>
    <name type="synonym">Phytophthora megasperma f. sp. glycines</name>
    <dbReference type="NCBI Taxonomy" id="1094619"/>
    <lineage>
        <taxon>Eukaryota</taxon>
        <taxon>Sar</taxon>
        <taxon>Stramenopiles</taxon>
        <taxon>Oomycota</taxon>
        <taxon>Peronosporomycetes</taxon>
        <taxon>Peronosporales</taxon>
        <taxon>Peronosporaceae</taxon>
        <taxon>Phytophthora</taxon>
    </lineage>
</organism>
<evidence type="ECO:0000256" key="2">
    <source>
        <dbReference type="ARBA" id="ARBA00022692"/>
    </source>
</evidence>
<feature type="transmembrane region" description="Helical" evidence="6">
    <location>
        <begin position="99"/>
        <end position="118"/>
    </location>
</feature>
<feature type="transmembrane region" description="Helical" evidence="6">
    <location>
        <begin position="272"/>
        <end position="294"/>
    </location>
</feature>